<keyword evidence="2" id="KW-1185">Reference proteome</keyword>
<dbReference type="Proteomes" id="UP000666240">
    <property type="component" value="Unassembled WGS sequence"/>
</dbReference>
<sequence length="115" mass="12616">MKATEAATVAHFREEDGGRLLRFLVRLSDETAHKYGIKHDIIMRIGSDVPVRDSWIGNVGIYWDVPGGSVGAPFSGSYDGHLIETYCLGNGVELADDLIGTVLMMLERAHGKRKS</sequence>
<accession>A0A8J7UHE8</accession>
<dbReference type="RefSeq" id="WP_209335157.1">
    <property type="nucleotide sequence ID" value="NZ_JAGIYY010000003.1"/>
</dbReference>
<gene>
    <name evidence="1" type="ORF">J5Y06_10675</name>
</gene>
<reference evidence="1" key="1">
    <citation type="submission" date="2021-03" db="EMBL/GenBank/DDBJ databases">
        <title>Genome sequencing and assembly of Tianweitania sediminis.</title>
        <authorList>
            <person name="Chhetri G."/>
        </authorList>
    </citation>
    <scope>NUCLEOTIDE SEQUENCE</scope>
    <source>
        <strain evidence="1">Z8</strain>
    </source>
</reference>
<comment type="caution">
    <text evidence="1">The sequence shown here is derived from an EMBL/GenBank/DDBJ whole genome shotgun (WGS) entry which is preliminary data.</text>
</comment>
<proteinExistence type="predicted"/>
<dbReference type="EMBL" id="JAGIYY010000003">
    <property type="protein sequence ID" value="MBP0439114.1"/>
    <property type="molecule type" value="Genomic_DNA"/>
</dbReference>
<organism evidence="1 2">
    <name type="scientific">Tianweitania sediminis</name>
    <dbReference type="NCBI Taxonomy" id="1502156"/>
    <lineage>
        <taxon>Bacteria</taxon>
        <taxon>Pseudomonadati</taxon>
        <taxon>Pseudomonadota</taxon>
        <taxon>Alphaproteobacteria</taxon>
        <taxon>Hyphomicrobiales</taxon>
        <taxon>Phyllobacteriaceae</taxon>
        <taxon>Tianweitania</taxon>
    </lineage>
</organism>
<protein>
    <submittedName>
        <fullName evidence="1">Uncharacterized protein</fullName>
    </submittedName>
</protein>
<dbReference type="AlphaFoldDB" id="A0A8J7UHE8"/>
<name>A0A8J7UHE8_9HYPH</name>
<evidence type="ECO:0000313" key="1">
    <source>
        <dbReference type="EMBL" id="MBP0439114.1"/>
    </source>
</evidence>
<evidence type="ECO:0000313" key="2">
    <source>
        <dbReference type="Proteomes" id="UP000666240"/>
    </source>
</evidence>